<evidence type="ECO:0000256" key="5">
    <source>
        <dbReference type="ARBA" id="ARBA00023065"/>
    </source>
</evidence>
<protein>
    <submittedName>
        <fullName evidence="9">A-type ATP synthase subunit E</fullName>
        <ecNumber evidence="9">3.6.3.14</ecNumber>
    </submittedName>
</protein>
<evidence type="ECO:0000256" key="8">
    <source>
        <dbReference type="SAM" id="Coils"/>
    </source>
</evidence>
<dbReference type="Pfam" id="PF01991">
    <property type="entry name" value="vATP-synt_E"/>
    <property type="match status" value="1"/>
</dbReference>
<organism evidence="9 10">
    <name type="scientific">Methanocella conradii (strain DSM 24694 / JCM 17849 / CGMCC 1.5162 / HZ254)</name>
    <dbReference type="NCBI Taxonomy" id="1041930"/>
    <lineage>
        <taxon>Archaea</taxon>
        <taxon>Methanobacteriati</taxon>
        <taxon>Methanobacteriota</taxon>
        <taxon>Stenosarchaea group</taxon>
        <taxon>Methanomicrobia</taxon>
        <taxon>Methanocellales</taxon>
        <taxon>Methanocellaceae</taxon>
        <taxon>Methanocella</taxon>
    </lineage>
</organism>
<dbReference type="InterPro" id="IPR038495">
    <property type="entry name" value="ATPase_E_C"/>
</dbReference>
<dbReference type="Gene3D" id="1.20.5.620">
    <property type="entry name" value="F1F0 ATP synthase subunit B, membrane domain"/>
    <property type="match status" value="1"/>
</dbReference>
<dbReference type="HOGENOM" id="CLU_1399744_0_0_2"/>
<keyword evidence="2" id="KW-0813">Transport</keyword>
<dbReference type="GO" id="GO:0033178">
    <property type="term" value="C:proton-transporting two-sector ATPase complex, catalytic domain"/>
    <property type="evidence" value="ECO:0007669"/>
    <property type="project" value="InterPro"/>
</dbReference>
<dbReference type="GO" id="GO:0006754">
    <property type="term" value="P:ATP biosynthetic process"/>
    <property type="evidence" value="ECO:0007669"/>
    <property type="project" value="UniProtKB-KW"/>
</dbReference>
<evidence type="ECO:0000256" key="3">
    <source>
        <dbReference type="ARBA" id="ARBA00022475"/>
    </source>
</evidence>
<dbReference type="eggNOG" id="arCOG00869">
    <property type="taxonomic scope" value="Archaea"/>
</dbReference>
<keyword evidence="9" id="KW-0378">Hydrolase</keyword>
<evidence type="ECO:0000256" key="6">
    <source>
        <dbReference type="ARBA" id="ARBA00023136"/>
    </source>
</evidence>
<name>H8I4X6_METCZ</name>
<dbReference type="Gene3D" id="3.30.2320.30">
    <property type="entry name" value="ATP synthase, E subunit, C-terminal"/>
    <property type="match status" value="1"/>
</dbReference>
<sequence>MDYENLMKSMEASAEEKREELLRKARESAAKIEEEARLKADEIVKGHISRASRDLEVDRNRLLYEARSKARGESAAIMHEYFSRAFSLAEGRLAAIRQENGYEDFFRRAMAEAIDAIGEKKFVLHVDPRDEDLCRRIIGTMGIECPVQADISCAGGLNVSTPDGRTVVFNTIESRLKSARERHRLEVFSALFGD</sequence>
<evidence type="ECO:0000256" key="1">
    <source>
        <dbReference type="ARBA" id="ARBA00005901"/>
    </source>
</evidence>
<keyword evidence="3" id="KW-1003">Cell membrane</keyword>
<reference evidence="9 10" key="1">
    <citation type="journal article" date="2012" name="J. Bacteriol.">
        <title>Complete genome sequence of a thermophilic methanogen, Methanocella conradii HZ254, isolated from Chinese rice field soil.</title>
        <authorList>
            <person name="Lu Z."/>
            <person name="Lu Y."/>
        </authorList>
    </citation>
    <scope>NUCLEOTIDE SEQUENCE [LARGE SCALE GENOMIC DNA]</scope>
    <source>
        <strain evidence="10">DSM 24694 / JCM 17849 / CGMCC 1.5162 / HZ254</strain>
    </source>
</reference>
<dbReference type="EC" id="3.6.3.14" evidence="9"/>
<evidence type="ECO:0000313" key="10">
    <source>
        <dbReference type="Proteomes" id="UP000005233"/>
    </source>
</evidence>
<comment type="similarity">
    <text evidence="1">Belongs to the V-ATPase E subunit family.</text>
</comment>
<evidence type="ECO:0000256" key="2">
    <source>
        <dbReference type="ARBA" id="ARBA00022448"/>
    </source>
</evidence>
<keyword evidence="8" id="KW-0175">Coiled coil</keyword>
<dbReference type="InterPro" id="IPR002842">
    <property type="entry name" value="ATPase_V1_Esu"/>
</dbReference>
<proteinExistence type="inferred from homology"/>
<dbReference type="AlphaFoldDB" id="H8I4X6"/>
<dbReference type="Proteomes" id="UP000005233">
    <property type="component" value="Chromosome"/>
</dbReference>
<keyword evidence="5" id="KW-0406">Ion transport</keyword>
<gene>
    <name evidence="9" type="primary">atpE-2</name>
    <name evidence="9" type="ordered locus">Mtc_2337</name>
</gene>
<dbReference type="GO" id="GO:0046961">
    <property type="term" value="F:proton-transporting ATPase activity, rotational mechanism"/>
    <property type="evidence" value="ECO:0007669"/>
    <property type="project" value="InterPro"/>
</dbReference>
<dbReference type="RefSeq" id="WP_014406901.1">
    <property type="nucleotide sequence ID" value="NC_017034.1"/>
</dbReference>
<dbReference type="STRING" id="1041930.Mtc_2337"/>
<keyword evidence="7" id="KW-0066">ATP synthesis</keyword>
<keyword evidence="4" id="KW-0375">Hydrogen ion transport</keyword>
<dbReference type="GO" id="GO:0016787">
    <property type="term" value="F:hydrolase activity"/>
    <property type="evidence" value="ECO:0007669"/>
    <property type="project" value="UniProtKB-KW"/>
</dbReference>
<evidence type="ECO:0000256" key="4">
    <source>
        <dbReference type="ARBA" id="ARBA00022781"/>
    </source>
</evidence>
<dbReference type="OrthoDB" id="117354at2157"/>
<dbReference type="InterPro" id="IPR028987">
    <property type="entry name" value="ATP_synth_B-like_membr_sf"/>
</dbReference>
<evidence type="ECO:0000313" key="9">
    <source>
        <dbReference type="EMBL" id="AFD01070.1"/>
    </source>
</evidence>
<dbReference type="SUPFAM" id="SSF81573">
    <property type="entry name" value="F1F0 ATP synthase subunit B, membrane domain"/>
    <property type="match status" value="1"/>
</dbReference>
<dbReference type="KEGG" id="mez:Mtc_2337"/>
<keyword evidence="6" id="KW-0472">Membrane</keyword>
<dbReference type="GeneID" id="11972512"/>
<feature type="coiled-coil region" evidence="8">
    <location>
        <begin position="7"/>
        <end position="42"/>
    </location>
</feature>
<accession>H8I4X6</accession>
<evidence type="ECO:0000256" key="7">
    <source>
        <dbReference type="ARBA" id="ARBA00023310"/>
    </source>
</evidence>
<dbReference type="EMBL" id="CP003243">
    <property type="protein sequence ID" value="AFD01070.1"/>
    <property type="molecule type" value="Genomic_DNA"/>
</dbReference>
<keyword evidence="10" id="KW-1185">Reference proteome</keyword>
<dbReference type="SUPFAM" id="SSF160527">
    <property type="entry name" value="V-type ATPase subunit E-like"/>
    <property type="match status" value="1"/>
</dbReference>